<dbReference type="GO" id="GO:0016787">
    <property type="term" value="F:hydrolase activity"/>
    <property type="evidence" value="ECO:0007669"/>
    <property type="project" value="UniProtKB-KW"/>
</dbReference>
<dbReference type="PANTHER" id="PTHR43316">
    <property type="entry name" value="HYDROLASE, HALOACID DELAHOGENASE-RELATED"/>
    <property type="match status" value="1"/>
</dbReference>
<protein>
    <submittedName>
        <fullName evidence="2">Haloacid dehalogenase domain protein hydrolase</fullName>
    </submittedName>
</protein>
<dbReference type="Pfam" id="PF00702">
    <property type="entry name" value="Hydrolase"/>
    <property type="match status" value="1"/>
</dbReference>
<accession>A0A7U4E8U0</accession>
<proteinExistence type="predicted"/>
<evidence type="ECO:0000313" key="3">
    <source>
        <dbReference type="Proteomes" id="UP000000493"/>
    </source>
</evidence>
<dbReference type="InterPro" id="IPR023214">
    <property type="entry name" value="HAD_sf"/>
</dbReference>
<dbReference type="SFLD" id="SFLDS00003">
    <property type="entry name" value="Haloacid_Dehalogenase"/>
    <property type="match status" value="1"/>
</dbReference>
<dbReference type="SFLD" id="SFLDG01129">
    <property type="entry name" value="C1.5:_HAD__Beta-PGM__Phosphata"/>
    <property type="match status" value="1"/>
</dbReference>
<reference evidence="3" key="1">
    <citation type="submission" date="2011-06" db="EMBL/GenBank/DDBJ databases">
        <title>The complete genome of chromosome of Runella slithyformis DSM 19594.</title>
        <authorList>
            <consortium name="US DOE Joint Genome Institute (JGI-PGF)"/>
            <person name="Lucas S."/>
            <person name="Han J."/>
            <person name="Lapidus A."/>
            <person name="Bruce D."/>
            <person name="Goodwin L."/>
            <person name="Pitluck S."/>
            <person name="Peters L."/>
            <person name="Kyrpides N."/>
            <person name="Mavromatis K."/>
            <person name="Ivanova N."/>
            <person name="Ovchinnikova G."/>
            <person name="Zhang X."/>
            <person name="Misra M."/>
            <person name="Detter J.C."/>
            <person name="Tapia R."/>
            <person name="Han C."/>
            <person name="Land M."/>
            <person name="Hauser L."/>
            <person name="Markowitz V."/>
            <person name="Cheng J.-F."/>
            <person name="Hugenholtz P."/>
            <person name="Woyke T."/>
            <person name="Wu D."/>
            <person name="Tindall B."/>
            <person name="Faehrich R."/>
            <person name="Brambilla E."/>
            <person name="Klenk H.-P."/>
            <person name="Eisen J.A."/>
        </authorList>
    </citation>
    <scope>NUCLEOTIDE SEQUENCE [LARGE SCALE GENOMIC DNA]</scope>
    <source>
        <strain evidence="3">ATCC 29530 / DSM 19594 / LMG 11500 / NCIMB 11436 / LSU 4</strain>
    </source>
</reference>
<dbReference type="Gene3D" id="1.10.150.240">
    <property type="entry name" value="Putative phosphatase, domain 2"/>
    <property type="match status" value="1"/>
</dbReference>
<reference evidence="2 3" key="2">
    <citation type="journal article" date="2012" name="Stand. Genomic Sci.">
        <title>Complete genome sequence of the aquatic bacterium Runella slithyformis type strain (LSU 4(T)).</title>
        <authorList>
            <person name="Copeland A."/>
            <person name="Zhang X."/>
            <person name="Misra M."/>
            <person name="Lapidus A."/>
            <person name="Nolan M."/>
            <person name="Lucas S."/>
            <person name="Deshpande S."/>
            <person name="Cheng J.F."/>
            <person name="Tapia R."/>
            <person name="Goodwin L.A."/>
            <person name="Pitluck S."/>
            <person name="Liolios K."/>
            <person name="Pagani I."/>
            <person name="Ivanova N."/>
            <person name="Mikhailova N."/>
            <person name="Pati A."/>
            <person name="Chen A."/>
            <person name="Palaniappan K."/>
            <person name="Land M."/>
            <person name="Hauser L."/>
            <person name="Pan C."/>
            <person name="Jeffries C.D."/>
            <person name="Detter J.C."/>
            <person name="Brambilla E.M."/>
            <person name="Rohde M."/>
            <person name="Djao O.D."/>
            <person name="Goker M."/>
            <person name="Sikorski J."/>
            <person name="Tindall B.J."/>
            <person name="Woyke T."/>
            <person name="Bristow J."/>
            <person name="Eisen J.A."/>
            <person name="Markowitz V."/>
            <person name="Hugenholtz P."/>
            <person name="Kyrpides N.C."/>
            <person name="Klenk H.P."/>
            <person name="Mavromatis K."/>
        </authorList>
    </citation>
    <scope>NUCLEOTIDE SEQUENCE [LARGE SCALE GENOMIC DNA]</scope>
    <source>
        <strain evidence="3">ATCC 29530 / DSM 19594 / LMG 11500 / NCIMB 11436 / LSU 4</strain>
    </source>
</reference>
<gene>
    <name evidence="2" type="ordered locus">Runsl_5336</name>
</gene>
<organism evidence="2 3">
    <name type="scientific">Runella slithyformis (strain ATCC 29530 / DSM 19594 / LMG 11500 / NCIMB 11436 / LSU 4)</name>
    <dbReference type="NCBI Taxonomy" id="761193"/>
    <lineage>
        <taxon>Bacteria</taxon>
        <taxon>Pseudomonadati</taxon>
        <taxon>Bacteroidota</taxon>
        <taxon>Cytophagia</taxon>
        <taxon>Cytophagales</taxon>
        <taxon>Spirosomataceae</taxon>
        <taxon>Runella</taxon>
    </lineage>
</organism>
<dbReference type="InterPro" id="IPR036412">
    <property type="entry name" value="HAD-like_sf"/>
</dbReference>
<dbReference type="PANTHER" id="PTHR43316:SF8">
    <property type="entry name" value="HAD FAMILY HYDROLASE"/>
    <property type="match status" value="1"/>
</dbReference>
<dbReference type="KEGG" id="rsi:Runsl_5336"/>
<dbReference type="InterPro" id="IPR023198">
    <property type="entry name" value="PGP-like_dom2"/>
</dbReference>
<keyword evidence="3" id="KW-1185">Reference proteome</keyword>
<keyword evidence="1 2" id="KW-0378">Hydrolase</keyword>
<name>A0A7U4E8U0_RUNSL</name>
<dbReference type="AlphaFoldDB" id="A0A7U4E8U0"/>
<dbReference type="SUPFAM" id="SSF56784">
    <property type="entry name" value="HAD-like"/>
    <property type="match status" value="1"/>
</dbReference>
<sequence length="276" mass="31818">MTIYEFLNQGVRQVAHNLTYFKHSPIILSDITITINHQRTTGTLPMSITVIAFDADDTLWANEPFFLETEQKFCGLLEDYLPHHSISQELYKTQIDNISLYGYGVKSFILSMVETALRISENTLGMAVIEKIIALGKEMLEKPIELLDDVEHVLQSLSVHYRLVVATKGDLLDQERKLRKSGLEHYFHHIEIMSEKKEADYQKLLKHLDILPNEFAMVGNSLKSDVLPVLALGGHGFHVPFHTTWAYETVEHHIEHENFRELKKIREVLVHLVPEH</sequence>
<dbReference type="Gene3D" id="3.40.50.1000">
    <property type="entry name" value="HAD superfamily/HAD-like"/>
    <property type="match status" value="1"/>
</dbReference>
<dbReference type="EMBL" id="CP002859">
    <property type="protein sequence ID" value="AEI51629.1"/>
    <property type="molecule type" value="Genomic_DNA"/>
</dbReference>
<dbReference type="Proteomes" id="UP000000493">
    <property type="component" value="Chromosome"/>
</dbReference>
<dbReference type="InterPro" id="IPR051540">
    <property type="entry name" value="S-2-haloacid_dehalogenase"/>
</dbReference>
<evidence type="ECO:0000313" key="2">
    <source>
        <dbReference type="EMBL" id="AEI51629.1"/>
    </source>
</evidence>
<evidence type="ECO:0000256" key="1">
    <source>
        <dbReference type="ARBA" id="ARBA00022801"/>
    </source>
</evidence>